<name>A0A6L2NXD6_TANCI</name>
<reference evidence="1" key="1">
    <citation type="journal article" date="2019" name="Sci. Rep.">
        <title>Draft genome of Tanacetum cinerariifolium, the natural source of mosquito coil.</title>
        <authorList>
            <person name="Yamashiro T."/>
            <person name="Shiraishi A."/>
            <person name="Satake H."/>
            <person name="Nakayama K."/>
        </authorList>
    </citation>
    <scope>NUCLEOTIDE SEQUENCE</scope>
</reference>
<gene>
    <name evidence="1" type="ORF">Tci_062245</name>
</gene>
<protein>
    <submittedName>
        <fullName evidence="1">Urea-proton symporter DUR3</fullName>
    </submittedName>
</protein>
<sequence length="124" mass="13981">MAYGGGVNGGSENLQSIQTTAHLVLLEISLYMALKILLRKDLLQGDEMDSPYAHLFMEAVLCAFRDPAHQRKPSTLMFTNDKLINKIDELNLKMETIIKAVPDAERIYLLEKGKMKKNETSEIV</sequence>
<accession>A0A6L2NXD6</accession>
<organism evidence="1">
    <name type="scientific">Tanacetum cinerariifolium</name>
    <name type="common">Dalmatian daisy</name>
    <name type="synonym">Chrysanthemum cinerariifolium</name>
    <dbReference type="NCBI Taxonomy" id="118510"/>
    <lineage>
        <taxon>Eukaryota</taxon>
        <taxon>Viridiplantae</taxon>
        <taxon>Streptophyta</taxon>
        <taxon>Embryophyta</taxon>
        <taxon>Tracheophyta</taxon>
        <taxon>Spermatophyta</taxon>
        <taxon>Magnoliopsida</taxon>
        <taxon>eudicotyledons</taxon>
        <taxon>Gunneridae</taxon>
        <taxon>Pentapetalae</taxon>
        <taxon>asterids</taxon>
        <taxon>campanulids</taxon>
        <taxon>Asterales</taxon>
        <taxon>Asteraceae</taxon>
        <taxon>Asteroideae</taxon>
        <taxon>Anthemideae</taxon>
        <taxon>Anthemidinae</taxon>
        <taxon>Tanacetum</taxon>
    </lineage>
</organism>
<dbReference type="EMBL" id="BKCJ010010148">
    <property type="protein sequence ID" value="GEU90267.1"/>
    <property type="molecule type" value="Genomic_DNA"/>
</dbReference>
<proteinExistence type="predicted"/>
<comment type="caution">
    <text evidence="1">The sequence shown here is derived from an EMBL/GenBank/DDBJ whole genome shotgun (WGS) entry which is preliminary data.</text>
</comment>
<dbReference type="AlphaFoldDB" id="A0A6L2NXD6"/>
<evidence type="ECO:0000313" key="1">
    <source>
        <dbReference type="EMBL" id="GEU90267.1"/>
    </source>
</evidence>